<dbReference type="InterPro" id="IPR006439">
    <property type="entry name" value="HAD-SF_hydro_IA"/>
</dbReference>
<accession>A0ABP9HMQ6</accession>
<dbReference type="SFLD" id="SFLDG01135">
    <property type="entry name" value="C1.5.6:_HAD__Beta-PGM__Phospha"/>
    <property type="match status" value="1"/>
</dbReference>
<dbReference type="PANTHER" id="PTHR43434:SF1">
    <property type="entry name" value="PHOSPHOGLYCOLATE PHOSPHATASE"/>
    <property type="match status" value="1"/>
</dbReference>
<dbReference type="InterPro" id="IPR023198">
    <property type="entry name" value="PGP-like_dom2"/>
</dbReference>
<keyword evidence="2" id="KW-1185">Reference proteome</keyword>
<dbReference type="SFLD" id="SFLDS00003">
    <property type="entry name" value="Haloacid_Dehalogenase"/>
    <property type="match status" value="1"/>
</dbReference>
<comment type="caution">
    <text evidence="1">The sequence shown here is derived from an EMBL/GenBank/DDBJ whole genome shotgun (WGS) entry which is preliminary data.</text>
</comment>
<dbReference type="CDD" id="cd07526">
    <property type="entry name" value="HAD_BPGM_like"/>
    <property type="match status" value="1"/>
</dbReference>
<dbReference type="Proteomes" id="UP001500466">
    <property type="component" value="Unassembled WGS sequence"/>
</dbReference>
<keyword evidence="1" id="KW-0378">Hydrolase</keyword>
<dbReference type="InterPro" id="IPR036412">
    <property type="entry name" value="HAD-like_sf"/>
</dbReference>
<protein>
    <submittedName>
        <fullName evidence="1">HAD family hydrolase</fullName>
    </submittedName>
</protein>
<proteinExistence type="predicted"/>
<dbReference type="PANTHER" id="PTHR43434">
    <property type="entry name" value="PHOSPHOGLYCOLATE PHOSPHATASE"/>
    <property type="match status" value="1"/>
</dbReference>
<dbReference type="GO" id="GO:0016787">
    <property type="term" value="F:hydrolase activity"/>
    <property type="evidence" value="ECO:0007669"/>
    <property type="project" value="UniProtKB-KW"/>
</dbReference>
<gene>
    <name evidence="1" type="ORF">GCM10023205_45350</name>
</gene>
<dbReference type="Pfam" id="PF00702">
    <property type="entry name" value="Hydrolase"/>
    <property type="match status" value="1"/>
</dbReference>
<evidence type="ECO:0000313" key="2">
    <source>
        <dbReference type="Proteomes" id="UP001500466"/>
    </source>
</evidence>
<dbReference type="SFLD" id="SFLDG01129">
    <property type="entry name" value="C1.5:_HAD__Beta-PGM__Phosphata"/>
    <property type="match status" value="1"/>
</dbReference>
<dbReference type="Gene3D" id="1.10.150.240">
    <property type="entry name" value="Putative phosphatase, domain 2"/>
    <property type="match status" value="1"/>
</dbReference>
<dbReference type="SUPFAM" id="SSF56784">
    <property type="entry name" value="HAD-like"/>
    <property type="match status" value="1"/>
</dbReference>
<dbReference type="NCBIfam" id="TIGR01509">
    <property type="entry name" value="HAD-SF-IA-v3"/>
    <property type="match status" value="1"/>
</dbReference>
<dbReference type="EMBL" id="BAABHS010000016">
    <property type="protein sequence ID" value="GAA4973777.1"/>
    <property type="molecule type" value="Genomic_DNA"/>
</dbReference>
<dbReference type="RefSeq" id="WP_345677448.1">
    <property type="nucleotide sequence ID" value="NZ_BAABHS010000016.1"/>
</dbReference>
<organism evidence="1 2">
    <name type="scientific">Yinghuangia aomiensis</name>
    <dbReference type="NCBI Taxonomy" id="676205"/>
    <lineage>
        <taxon>Bacteria</taxon>
        <taxon>Bacillati</taxon>
        <taxon>Actinomycetota</taxon>
        <taxon>Actinomycetes</taxon>
        <taxon>Kitasatosporales</taxon>
        <taxon>Streptomycetaceae</taxon>
        <taxon>Yinghuangia</taxon>
    </lineage>
</organism>
<evidence type="ECO:0000313" key="1">
    <source>
        <dbReference type="EMBL" id="GAA4973777.1"/>
    </source>
</evidence>
<reference evidence="2" key="1">
    <citation type="journal article" date="2019" name="Int. J. Syst. Evol. Microbiol.">
        <title>The Global Catalogue of Microorganisms (GCM) 10K type strain sequencing project: providing services to taxonomists for standard genome sequencing and annotation.</title>
        <authorList>
            <consortium name="The Broad Institute Genomics Platform"/>
            <consortium name="The Broad Institute Genome Sequencing Center for Infectious Disease"/>
            <person name="Wu L."/>
            <person name="Ma J."/>
        </authorList>
    </citation>
    <scope>NUCLEOTIDE SEQUENCE [LARGE SCALE GENOMIC DNA]</scope>
    <source>
        <strain evidence="2">JCM 17986</strain>
    </source>
</reference>
<dbReference type="Gene3D" id="3.40.50.1000">
    <property type="entry name" value="HAD superfamily/HAD-like"/>
    <property type="match status" value="1"/>
</dbReference>
<dbReference type="InterPro" id="IPR050155">
    <property type="entry name" value="HAD-like_hydrolase_sf"/>
</dbReference>
<sequence length="225" mass="24222">MIDAMTSSGPVRLVIFDCDGVLVDSERIAVRVQREVLAGMGWPLDDGEIVRRFIGRSAQSIGAIVEEQLGDGAGARWDEWFHRRHREEVDAGLPLVDGIADALDGILPHVATCIASGGDHVKMRHTLGVTGLWPRFEGRIFSSTEVARGKPAPDVFLYAAERMGVDPAACVVIEDSRFGVEAARAAGMRAFGFAGGLTPGERLVGPDTTVFHDMRELPKLLGFAA</sequence>
<name>A0ABP9HMQ6_9ACTN</name>
<dbReference type="InterPro" id="IPR023214">
    <property type="entry name" value="HAD_sf"/>
</dbReference>